<dbReference type="Proteomes" id="UP000050761">
    <property type="component" value="Unassembled WGS sequence"/>
</dbReference>
<protein>
    <submittedName>
        <fullName evidence="2">Pyridoxamine 5'-phosphate oxidase</fullName>
    </submittedName>
</protein>
<keyword evidence="1" id="KW-1185">Reference proteome</keyword>
<accession>A0A183FXM7</accession>
<dbReference type="WBParaSite" id="HPBE_0001331901-mRNA-1">
    <property type="protein sequence ID" value="HPBE_0001331901-mRNA-1"/>
    <property type="gene ID" value="HPBE_0001331901"/>
</dbReference>
<evidence type="ECO:0000313" key="2">
    <source>
        <dbReference type="WBParaSite" id="HPBE_0001331901-mRNA-1"/>
    </source>
</evidence>
<name>A0A183FXM7_HELPZ</name>
<evidence type="ECO:0000313" key="1">
    <source>
        <dbReference type="Proteomes" id="UP000050761"/>
    </source>
</evidence>
<organism evidence="1 2">
    <name type="scientific">Heligmosomoides polygyrus</name>
    <name type="common">Parasitic roundworm</name>
    <dbReference type="NCBI Taxonomy" id="6339"/>
    <lineage>
        <taxon>Eukaryota</taxon>
        <taxon>Metazoa</taxon>
        <taxon>Ecdysozoa</taxon>
        <taxon>Nematoda</taxon>
        <taxon>Chromadorea</taxon>
        <taxon>Rhabditida</taxon>
        <taxon>Rhabditina</taxon>
        <taxon>Rhabditomorpha</taxon>
        <taxon>Strongyloidea</taxon>
        <taxon>Heligmosomidae</taxon>
        <taxon>Heligmosomoides</taxon>
    </lineage>
</organism>
<reference evidence="2" key="1">
    <citation type="submission" date="2019-09" db="UniProtKB">
        <authorList>
            <consortium name="WormBaseParasite"/>
        </authorList>
    </citation>
    <scope>IDENTIFICATION</scope>
</reference>
<proteinExistence type="predicted"/>
<sequence length="29" mass="3513">LMSEDGPSFMKRSQFLFRPQRLEATWLQL</sequence>
<dbReference type="AlphaFoldDB" id="A0A183FXM7"/>